<evidence type="ECO:0000313" key="2">
    <source>
        <dbReference type="Proteomes" id="UP000520156"/>
    </source>
</evidence>
<comment type="caution">
    <text evidence="1">The sequence shown here is derived from an EMBL/GenBank/DDBJ whole genome shotgun (WGS) entry which is preliminary data.</text>
</comment>
<dbReference type="RefSeq" id="WP_185684663.1">
    <property type="nucleotide sequence ID" value="NZ_JACLAU010000042.1"/>
</dbReference>
<dbReference type="AlphaFoldDB" id="A0A7X1FB42"/>
<protein>
    <submittedName>
        <fullName evidence="1">Uncharacterized protein</fullName>
    </submittedName>
</protein>
<dbReference type="EMBL" id="JACLAU010000042">
    <property type="protein sequence ID" value="MBC2653279.1"/>
    <property type="molecule type" value="Genomic_DNA"/>
</dbReference>
<sequence>MTTATSPTDQLGRNAAPEQVSRIFKELRELKVACRRADAHSRVIVLIQACIDNGINTRGRIRGTLIKLGFNEDHVVIVLNACAGPNPDVYHWYRDEAGVYHNHVGTAVPAAA</sequence>
<accession>A0A7X1FB42</accession>
<reference evidence="1 2" key="1">
    <citation type="submission" date="2020-08" db="EMBL/GenBank/DDBJ databases">
        <title>The genome sequence of Novosphingobium flavum 4Y4.</title>
        <authorList>
            <person name="Liu Y."/>
        </authorList>
    </citation>
    <scope>NUCLEOTIDE SEQUENCE [LARGE SCALE GENOMIC DNA]</scope>
    <source>
        <strain evidence="1 2">4Y4</strain>
    </source>
</reference>
<proteinExistence type="predicted"/>
<evidence type="ECO:0000313" key="1">
    <source>
        <dbReference type="EMBL" id="MBC2653279.1"/>
    </source>
</evidence>
<organism evidence="1 2">
    <name type="scientific">Novosphingobium aerophilum</name>
    <dbReference type="NCBI Taxonomy" id="2839843"/>
    <lineage>
        <taxon>Bacteria</taxon>
        <taxon>Pseudomonadati</taxon>
        <taxon>Pseudomonadota</taxon>
        <taxon>Alphaproteobacteria</taxon>
        <taxon>Sphingomonadales</taxon>
        <taxon>Sphingomonadaceae</taxon>
        <taxon>Novosphingobium</taxon>
    </lineage>
</organism>
<keyword evidence="2" id="KW-1185">Reference proteome</keyword>
<dbReference type="Proteomes" id="UP000520156">
    <property type="component" value="Unassembled WGS sequence"/>
</dbReference>
<gene>
    <name evidence="1" type="ORF">H7F49_16440</name>
</gene>
<name>A0A7X1FB42_9SPHN</name>